<dbReference type="Pfam" id="PF12541">
    <property type="entry name" value="DUF3737"/>
    <property type="match status" value="1"/>
</dbReference>
<dbReference type="InterPro" id="IPR011050">
    <property type="entry name" value="Pectin_lyase_fold/virulence"/>
</dbReference>
<evidence type="ECO:0000313" key="2">
    <source>
        <dbReference type="Proteomes" id="UP000241201"/>
    </source>
</evidence>
<name>A0A2T3FYS2_9FIRM</name>
<dbReference type="Gene3D" id="2.160.20.10">
    <property type="entry name" value="Single-stranded right-handed beta-helix, Pectin lyase-like"/>
    <property type="match status" value="1"/>
</dbReference>
<reference evidence="2" key="1">
    <citation type="submission" date="2018-03" db="EMBL/GenBank/DDBJ databases">
        <title>Lachnoclostridium SNUG30370 gen.nov., sp.nov., isolated from human faeces.</title>
        <authorList>
            <person name="Seo B."/>
            <person name="Jeon K."/>
            <person name="Ko G."/>
        </authorList>
    </citation>
    <scope>NUCLEOTIDE SEQUENCE [LARGE SCALE GENOMIC DNA]</scope>
    <source>
        <strain evidence="2">SNUG30370</strain>
    </source>
</reference>
<dbReference type="Proteomes" id="UP000241201">
    <property type="component" value="Unassembled WGS sequence"/>
</dbReference>
<dbReference type="InterPro" id="IPR012334">
    <property type="entry name" value="Pectin_lyas_fold"/>
</dbReference>
<protein>
    <submittedName>
        <fullName evidence="1">DUF3737 domain-containing protein</fullName>
    </submittedName>
</protein>
<dbReference type="InterPro" id="IPR022208">
    <property type="entry name" value="DUF3737"/>
</dbReference>
<proteinExistence type="predicted"/>
<dbReference type="EMBL" id="PYLP01000007">
    <property type="protein sequence ID" value="PST40393.1"/>
    <property type="molecule type" value="Genomic_DNA"/>
</dbReference>
<dbReference type="GeneID" id="77470874"/>
<dbReference type="RefSeq" id="WP_106987994.1">
    <property type="nucleotide sequence ID" value="NZ_DBGCOW010000090.1"/>
</dbReference>
<evidence type="ECO:0000313" key="1">
    <source>
        <dbReference type="EMBL" id="PST40393.1"/>
    </source>
</evidence>
<organism evidence="1 2">
    <name type="scientific">Faecalibacillus faecis</name>
    <dbReference type="NCBI Taxonomy" id="1982628"/>
    <lineage>
        <taxon>Bacteria</taxon>
        <taxon>Bacillati</taxon>
        <taxon>Bacillota</taxon>
        <taxon>Erysipelotrichia</taxon>
        <taxon>Erysipelotrichales</taxon>
        <taxon>Coprobacillaceae</taxon>
        <taxon>Faecalibacillus</taxon>
    </lineage>
</organism>
<sequence length="281" mass="31791">MELVKQAYLKGERALFKSHDLKVEDSVFADGESPLKESDHLDISGSIFKWKYPLWYCNHVNLKNSTLLETARSGIWYTHHINIKNSVIDAPKTFRRGTHISLENVNMVNAQETLWKCQDIKLQNVVAKGDYFGMNSENIEIDGLNLSGNYCFDGGKNITVRNSKLVSKDAFWNCENVTVYDSVIIGEYLAWNTKNITFVNCTIESLQGLCYIEGLKMVNCKLINTTLAFEFCKDIDAQIVSHIDSITNPISGKISAQSIGEMIIDDQIVDPSQTMIQLKEM</sequence>
<keyword evidence="2" id="KW-1185">Reference proteome</keyword>
<dbReference type="SUPFAM" id="SSF51126">
    <property type="entry name" value="Pectin lyase-like"/>
    <property type="match status" value="1"/>
</dbReference>
<gene>
    <name evidence="1" type="ORF">C7U55_07210</name>
</gene>
<dbReference type="AlphaFoldDB" id="A0A2T3FYS2"/>
<accession>A0A2T3FYS2</accession>
<comment type="caution">
    <text evidence="1">The sequence shown here is derived from an EMBL/GenBank/DDBJ whole genome shotgun (WGS) entry which is preliminary data.</text>
</comment>